<feature type="region of interest" description="Disordered" evidence="1">
    <location>
        <begin position="169"/>
        <end position="195"/>
    </location>
</feature>
<name>A0A2S6GRC4_9GAMM</name>
<proteinExistence type="predicted"/>
<dbReference type="Proteomes" id="UP000238071">
    <property type="component" value="Unassembled WGS sequence"/>
</dbReference>
<keyword evidence="3" id="KW-1185">Reference proteome</keyword>
<sequence>MANDGDYVLAADIPTLIAEKFEPIPEYTERTLENIEKGIPIDAMNYRARQLSNADVELLTSVFKDCSLDFNNILGCTESEYKLFQIAFDSSENKPDWDIFPTFTNHLSEALNRQWNLCAEHSIQLERAAKNGEIKILSKQRIPLTTLEPGAIISREHAEKYLKELGLSLPDAPSQNGETVGNDDEGSQDDTEPNERGYTVWLRKTWVKENCTTGAPFFNALKKYKGKEDSLVIDWWNFSTKGLGVKLKTNTGEIELSRVQIQKIVSKFRREEKERKNLSSDN</sequence>
<feature type="compositionally biased region" description="Acidic residues" evidence="1">
    <location>
        <begin position="181"/>
        <end position="192"/>
    </location>
</feature>
<gene>
    <name evidence="2" type="ORF">B0F88_11367</name>
</gene>
<reference evidence="2 3" key="1">
    <citation type="submission" date="2018-02" db="EMBL/GenBank/DDBJ databases">
        <title>Subsurface microbial communities from deep shales in Ohio and West Virginia, USA.</title>
        <authorList>
            <person name="Wrighton K."/>
        </authorList>
    </citation>
    <scope>NUCLEOTIDE SEQUENCE [LARGE SCALE GENOMIC DNA]</scope>
    <source>
        <strain evidence="2 3">OWC-G53F</strain>
    </source>
</reference>
<evidence type="ECO:0000313" key="2">
    <source>
        <dbReference type="EMBL" id="PPK67727.1"/>
    </source>
</evidence>
<evidence type="ECO:0000313" key="3">
    <source>
        <dbReference type="Proteomes" id="UP000238071"/>
    </source>
</evidence>
<comment type="caution">
    <text evidence="2">The sequence shown here is derived from an EMBL/GenBank/DDBJ whole genome shotgun (WGS) entry which is preliminary data.</text>
</comment>
<protein>
    <submittedName>
        <fullName evidence="2">Uncharacterized protein</fullName>
    </submittedName>
</protein>
<accession>A0A2S6GRC4</accession>
<dbReference type="RefSeq" id="WP_104424763.1">
    <property type="nucleotide sequence ID" value="NZ_PTIY01000013.1"/>
</dbReference>
<dbReference type="AlphaFoldDB" id="A0A2S6GRC4"/>
<organism evidence="2 3">
    <name type="scientific">Methylobacter tundripaludum</name>
    <dbReference type="NCBI Taxonomy" id="173365"/>
    <lineage>
        <taxon>Bacteria</taxon>
        <taxon>Pseudomonadati</taxon>
        <taxon>Pseudomonadota</taxon>
        <taxon>Gammaproteobacteria</taxon>
        <taxon>Methylococcales</taxon>
        <taxon>Methylococcaceae</taxon>
        <taxon>Methylobacter</taxon>
    </lineage>
</organism>
<evidence type="ECO:0000256" key="1">
    <source>
        <dbReference type="SAM" id="MobiDB-lite"/>
    </source>
</evidence>
<dbReference type="EMBL" id="PTIY01000013">
    <property type="protein sequence ID" value="PPK67727.1"/>
    <property type="molecule type" value="Genomic_DNA"/>
</dbReference>